<reference evidence="2 3" key="1">
    <citation type="submission" date="2017-07" db="EMBL/GenBank/DDBJ databases">
        <title>Complete genome sequence of Oryzomicrobium terrae TPP412.</title>
        <authorList>
            <person name="Chiu L.-W."/>
            <person name="Lo K.-J."/>
            <person name="Tsai Y.-M."/>
            <person name="Lin S.-S."/>
            <person name="Kuo C.-H."/>
            <person name="Liu C.-T."/>
        </authorList>
    </citation>
    <scope>NUCLEOTIDE SEQUENCE [LARGE SCALE GENOMIC DNA]</scope>
    <source>
        <strain evidence="2 3">TPP412</strain>
    </source>
</reference>
<organism evidence="2 3">
    <name type="scientific">Oryzomicrobium terrae</name>
    <dbReference type="NCBI Taxonomy" id="1735038"/>
    <lineage>
        <taxon>Bacteria</taxon>
        <taxon>Pseudomonadati</taxon>
        <taxon>Pseudomonadota</taxon>
        <taxon>Betaproteobacteria</taxon>
        <taxon>Rhodocyclales</taxon>
        <taxon>Rhodocyclaceae</taxon>
        <taxon>Oryzomicrobium</taxon>
    </lineage>
</organism>
<keyword evidence="1" id="KW-1133">Transmembrane helix</keyword>
<gene>
    <name evidence="2" type="primary">pilV</name>
    <name evidence="2" type="ORF">OTERR_07250</name>
</gene>
<evidence type="ECO:0000313" key="3">
    <source>
        <dbReference type="Proteomes" id="UP000323671"/>
    </source>
</evidence>
<dbReference type="NCBIfam" id="TIGR02523">
    <property type="entry name" value="type_IV_pilV"/>
    <property type="match status" value="1"/>
</dbReference>
<dbReference type="Proteomes" id="UP000323671">
    <property type="component" value="Chromosome"/>
</dbReference>
<protein>
    <submittedName>
        <fullName evidence="2">Type IV pilus assembly protein PilV</fullName>
    </submittedName>
</protein>
<keyword evidence="1" id="KW-0472">Membrane</keyword>
<name>A0A5C1E5J8_9RHOO</name>
<evidence type="ECO:0000256" key="1">
    <source>
        <dbReference type="SAM" id="Phobius"/>
    </source>
</evidence>
<dbReference type="RefSeq" id="WP_054621588.1">
    <property type="nucleotide sequence ID" value="NZ_CP022579.1"/>
</dbReference>
<dbReference type="NCBIfam" id="TIGR02532">
    <property type="entry name" value="IV_pilin_GFxxxE"/>
    <property type="match status" value="1"/>
</dbReference>
<keyword evidence="3" id="KW-1185">Reference proteome</keyword>
<dbReference type="InterPro" id="IPR012902">
    <property type="entry name" value="N_methyl_site"/>
</dbReference>
<dbReference type="InterPro" id="IPR013362">
    <property type="entry name" value="Pilus_4_PilV"/>
</dbReference>
<keyword evidence="1" id="KW-0812">Transmembrane</keyword>
<proteinExistence type="predicted"/>
<dbReference type="Pfam" id="PF07963">
    <property type="entry name" value="N_methyl"/>
    <property type="match status" value="1"/>
</dbReference>
<dbReference type="EMBL" id="CP022579">
    <property type="protein sequence ID" value="QEL64201.1"/>
    <property type="molecule type" value="Genomic_DNA"/>
</dbReference>
<accession>A0A5C1E5J8</accession>
<dbReference type="KEGG" id="otr:OTERR_07250"/>
<feature type="transmembrane region" description="Helical" evidence="1">
    <location>
        <begin position="12"/>
        <end position="33"/>
    </location>
</feature>
<dbReference type="AlphaFoldDB" id="A0A5C1E5J8"/>
<sequence length="149" mass="15645">MGASSATQRGFTLIEGLIALLIFSLGILGLVAMQANAINMSTEARYRADAAFLADQLFGLLSVADPAQLASFAHRSTGGNLCAPGGNDTTAAVVTDWLTQVNGMLPNAPASKQQIVVNAADRTVTVTLCWQAVQGVPHHHTVTSQLQWQ</sequence>
<evidence type="ECO:0000313" key="2">
    <source>
        <dbReference type="EMBL" id="QEL64201.1"/>
    </source>
</evidence>